<dbReference type="PANTHER" id="PTHR46112:SF3">
    <property type="entry name" value="AMINOPEPTIDASE YPDF"/>
    <property type="match status" value="1"/>
</dbReference>
<dbReference type="Gene3D" id="3.40.350.10">
    <property type="entry name" value="Creatinase/prolidase N-terminal domain"/>
    <property type="match status" value="1"/>
</dbReference>
<sequence>MADRPPVTTPNPKSEKESPLASYSDRMTRFCNSIDGKADLIFFPIGTDLDYLTGLHREIPTYGRNLHPGGWLEGMWIAPGREPILTLPRMTAEFGSAGKITGVDLRVLGDWDDPVQMVQGILKDLGIGEGATVAVSEDGEAEALMELQKLIPGVQFANGTKLLRPIRVIKDQDEIDLLRRAGEITEKAFAATVKNLRMGMTELEISSEIDYQMRAHGSLGPSFTTSLYNSGPDHPLRFGDKLGTWPRKLDKPVSVNFDFGAVLDGMCYDFGRTVAFGAPTDEQRLVHKLVMESQAAGIAALKAGKVTCEQVDKAARDVLEEAGYGKDFRHRLGHGIGWDVHEPPFLTKGDTTEVKEGMIFTIEPSIFRDMDFSARVEDCIVARPGGGEALTSGFQELIVIE</sequence>
<dbReference type="GO" id="GO:0004177">
    <property type="term" value="F:aminopeptidase activity"/>
    <property type="evidence" value="ECO:0007669"/>
    <property type="project" value="UniProtKB-KW"/>
</dbReference>
<dbReference type="InterPro" id="IPR000994">
    <property type="entry name" value="Pept_M24"/>
</dbReference>
<name>A0A5J5GKT9_9RHOB</name>
<proteinExistence type="predicted"/>
<organism evidence="3 4">
    <name type="scientific">Histidinibacterium aquaticum</name>
    <dbReference type="NCBI Taxonomy" id="2613962"/>
    <lineage>
        <taxon>Bacteria</taxon>
        <taxon>Pseudomonadati</taxon>
        <taxon>Pseudomonadota</taxon>
        <taxon>Alphaproteobacteria</taxon>
        <taxon>Rhodobacterales</taxon>
        <taxon>Paracoccaceae</taxon>
        <taxon>Histidinibacterium</taxon>
    </lineage>
</organism>
<dbReference type="Proteomes" id="UP000326554">
    <property type="component" value="Unassembled WGS sequence"/>
</dbReference>
<gene>
    <name evidence="3" type="ORF">F3S47_06050</name>
</gene>
<keyword evidence="4" id="KW-1185">Reference proteome</keyword>
<dbReference type="Pfam" id="PF00557">
    <property type="entry name" value="Peptidase_M24"/>
    <property type="match status" value="1"/>
</dbReference>
<evidence type="ECO:0000259" key="2">
    <source>
        <dbReference type="Pfam" id="PF00557"/>
    </source>
</evidence>
<evidence type="ECO:0000256" key="1">
    <source>
        <dbReference type="SAM" id="MobiDB-lite"/>
    </source>
</evidence>
<feature type="region of interest" description="Disordered" evidence="1">
    <location>
        <begin position="1"/>
        <end position="22"/>
    </location>
</feature>
<dbReference type="Gene3D" id="3.90.230.10">
    <property type="entry name" value="Creatinase/methionine aminopeptidase superfamily"/>
    <property type="match status" value="1"/>
</dbReference>
<dbReference type="EMBL" id="VYQE01000002">
    <property type="protein sequence ID" value="KAA9008825.1"/>
    <property type="molecule type" value="Genomic_DNA"/>
</dbReference>
<comment type="caution">
    <text evidence="3">The sequence shown here is derived from an EMBL/GenBank/DDBJ whole genome shotgun (WGS) entry which is preliminary data.</text>
</comment>
<feature type="domain" description="Peptidase M24" evidence="2">
    <location>
        <begin position="177"/>
        <end position="382"/>
    </location>
</feature>
<evidence type="ECO:0000313" key="3">
    <source>
        <dbReference type="EMBL" id="KAA9008825.1"/>
    </source>
</evidence>
<keyword evidence="3" id="KW-0031">Aminopeptidase</keyword>
<dbReference type="PANTHER" id="PTHR46112">
    <property type="entry name" value="AMINOPEPTIDASE"/>
    <property type="match status" value="1"/>
</dbReference>
<accession>A0A5J5GKT9</accession>
<keyword evidence="3" id="KW-0378">Hydrolase</keyword>
<evidence type="ECO:0000313" key="4">
    <source>
        <dbReference type="Proteomes" id="UP000326554"/>
    </source>
</evidence>
<dbReference type="InterPro" id="IPR050659">
    <property type="entry name" value="Peptidase_M24B"/>
</dbReference>
<dbReference type="InterPro" id="IPR036005">
    <property type="entry name" value="Creatinase/aminopeptidase-like"/>
</dbReference>
<reference evidence="3 4" key="1">
    <citation type="submission" date="2019-09" db="EMBL/GenBank/DDBJ databases">
        <authorList>
            <person name="Park J.-S."/>
            <person name="Choi H.-J."/>
        </authorList>
    </citation>
    <scope>NUCLEOTIDE SEQUENCE [LARGE SCALE GENOMIC DNA]</scope>
    <source>
        <strain evidence="3 4">176SS1-4</strain>
    </source>
</reference>
<keyword evidence="3" id="KW-0645">Protease</keyword>
<protein>
    <submittedName>
        <fullName evidence="3">Aminopeptidase P family protein</fullName>
    </submittedName>
</protein>
<dbReference type="SUPFAM" id="SSF55920">
    <property type="entry name" value="Creatinase/aminopeptidase"/>
    <property type="match status" value="1"/>
</dbReference>
<dbReference type="AlphaFoldDB" id="A0A5J5GKT9"/>
<dbReference type="InterPro" id="IPR029149">
    <property type="entry name" value="Creatin/AminoP/Spt16_N"/>
</dbReference>